<reference evidence="5 6" key="1">
    <citation type="submission" date="2008-07" db="EMBL/GenBank/DDBJ databases">
        <title>Complete sequence of Geobacter bemidjiensis BEM.</title>
        <authorList>
            <consortium name="US DOE Joint Genome Institute"/>
            <person name="Lucas S."/>
            <person name="Copeland A."/>
            <person name="Lapidus A."/>
            <person name="Glavina del Rio T."/>
            <person name="Dalin E."/>
            <person name="Tice H."/>
            <person name="Bruce D."/>
            <person name="Goodwin L."/>
            <person name="Pitluck S."/>
            <person name="Kiss H."/>
            <person name="Brettin T."/>
            <person name="Detter J.C."/>
            <person name="Han C."/>
            <person name="Kuske C.R."/>
            <person name="Schmutz J."/>
            <person name="Larimer F."/>
            <person name="Land M."/>
            <person name="Hauser L."/>
            <person name="Kyrpides N."/>
            <person name="Lykidis A."/>
            <person name="Lovley D."/>
            <person name="Richardson P."/>
        </authorList>
    </citation>
    <scope>NUCLEOTIDE SEQUENCE [LARGE SCALE GENOMIC DNA]</scope>
    <source>
        <strain evidence="6">ATCC BAA-1014 / DSM 16622 / JCM 12645 / Bem</strain>
    </source>
</reference>
<protein>
    <recommendedName>
        <fullName evidence="7">Mucoidy inhibitor MuiA family protein</fullName>
    </recommendedName>
</protein>
<proteinExistence type="predicted"/>
<dbReference type="HOGENOM" id="CLU_010457_2_0_7"/>
<evidence type="ECO:0008006" key="7">
    <source>
        <dbReference type="Google" id="ProtNLM"/>
    </source>
</evidence>
<evidence type="ECO:0000256" key="1">
    <source>
        <dbReference type="SAM" id="Coils"/>
    </source>
</evidence>
<dbReference type="AlphaFoldDB" id="B5EG34"/>
<dbReference type="eggNOG" id="COG5316">
    <property type="taxonomic scope" value="Bacteria"/>
</dbReference>
<dbReference type="RefSeq" id="WP_012530922.1">
    <property type="nucleotide sequence ID" value="NC_011146.1"/>
</dbReference>
<dbReference type="EMBL" id="CP001124">
    <property type="protein sequence ID" value="ACH39499.1"/>
    <property type="molecule type" value="Genomic_DNA"/>
</dbReference>
<feature type="coiled-coil region" evidence="1">
    <location>
        <begin position="189"/>
        <end position="216"/>
    </location>
</feature>
<dbReference type="PANTHER" id="PTHR31005:SF8">
    <property type="entry name" value="DUF4139 DOMAIN-CONTAINING PROTEIN"/>
    <property type="match status" value="1"/>
</dbReference>
<dbReference type="KEGG" id="gbm:Gbem_2491"/>
<dbReference type="Pfam" id="PF13598">
    <property type="entry name" value="DUF4139"/>
    <property type="match status" value="1"/>
</dbReference>
<dbReference type="Proteomes" id="UP000008825">
    <property type="component" value="Chromosome"/>
</dbReference>
<dbReference type="PANTHER" id="PTHR31005">
    <property type="entry name" value="DUF4139 DOMAIN-CONTAINING PROTEIN"/>
    <property type="match status" value="1"/>
</dbReference>
<evidence type="ECO:0000256" key="2">
    <source>
        <dbReference type="SAM" id="SignalP"/>
    </source>
</evidence>
<accession>B5EG34</accession>
<dbReference type="InterPro" id="IPR037291">
    <property type="entry name" value="DUF4139"/>
</dbReference>
<organism evidence="5 6">
    <name type="scientific">Citrifermentans bemidjiense (strain ATCC BAA-1014 / DSM 16622 / JCM 12645 / Bem)</name>
    <name type="common">Geobacter bemidjiensis</name>
    <dbReference type="NCBI Taxonomy" id="404380"/>
    <lineage>
        <taxon>Bacteria</taxon>
        <taxon>Pseudomonadati</taxon>
        <taxon>Thermodesulfobacteriota</taxon>
        <taxon>Desulfuromonadia</taxon>
        <taxon>Geobacterales</taxon>
        <taxon>Geobacteraceae</taxon>
        <taxon>Citrifermentans</taxon>
    </lineage>
</organism>
<dbReference type="InterPro" id="IPR025554">
    <property type="entry name" value="DUF4140"/>
</dbReference>
<feature type="domain" description="DUF4140" evidence="4">
    <location>
        <begin position="36"/>
        <end position="135"/>
    </location>
</feature>
<dbReference type="NCBIfam" id="TIGR02231">
    <property type="entry name" value="mucoidy inhibitor MuiA family protein"/>
    <property type="match status" value="1"/>
</dbReference>
<dbReference type="STRING" id="404380.Gbem_2491"/>
<evidence type="ECO:0000313" key="5">
    <source>
        <dbReference type="EMBL" id="ACH39499.1"/>
    </source>
</evidence>
<name>B5EG34_CITBB</name>
<keyword evidence="2" id="KW-0732">Signal</keyword>
<dbReference type="Gene3D" id="2.60.40.2960">
    <property type="match status" value="1"/>
</dbReference>
<feature type="coiled-coil region" evidence="1">
    <location>
        <begin position="104"/>
        <end position="131"/>
    </location>
</feature>
<evidence type="ECO:0000259" key="3">
    <source>
        <dbReference type="Pfam" id="PF13598"/>
    </source>
</evidence>
<evidence type="ECO:0000313" key="6">
    <source>
        <dbReference type="Proteomes" id="UP000008825"/>
    </source>
</evidence>
<gene>
    <name evidence="5" type="ordered locus">Gbem_2491</name>
</gene>
<evidence type="ECO:0000259" key="4">
    <source>
        <dbReference type="Pfam" id="PF13600"/>
    </source>
</evidence>
<feature type="chain" id="PRO_5002832552" description="Mucoidy inhibitor MuiA family protein" evidence="2">
    <location>
        <begin position="23"/>
        <end position="552"/>
    </location>
</feature>
<feature type="domain" description="DUF4139" evidence="3">
    <location>
        <begin position="227"/>
        <end position="544"/>
    </location>
</feature>
<dbReference type="InterPro" id="IPR011935">
    <property type="entry name" value="CHP02231"/>
</dbReference>
<dbReference type="OrthoDB" id="9777444at2"/>
<reference evidence="5 6" key="2">
    <citation type="journal article" date="2010" name="BMC Genomics">
        <title>The genome of Geobacter bemidjiensis, exemplar for the subsurface clade of Geobacter species that predominate in Fe(III)-reducing subsurface environments.</title>
        <authorList>
            <person name="Aklujkar M."/>
            <person name="Young N.D."/>
            <person name="Holmes D."/>
            <person name="Chavan M."/>
            <person name="Risso C."/>
            <person name="Kiss H.E."/>
            <person name="Han C.S."/>
            <person name="Land M.L."/>
            <person name="Lovley D.R."/>
        </authorList>
    </citation>
    <scope>NUCLEOTIDE SEQUENCE [LARGE SCALE GENOMIC DNA]</scope>
    <source>
        <strain evidence="6">ATCC BAA-1014 / DSM 16622 / JCM 12645 / Bem</strain>
    </source>
</reference>
<keyword evidence="6" id="KW-1185">Reference proteome</keyword>
<dbReference type="Pfam" id="PF13600">
    <property type="entry name" value="DUF4140"/>
    <property type="match status" value="1"/>
</dbReference>
<sequence>MKTRTICSCLILVLCSPLAVSAQTTSLEARSAIQSVTVFSDRAQVTRKATLSLKAGTNLVSFDNLPQVLDEESLRAVGKGTAPARIAGITVKRVFLDRARDQRVRELEDEIAALTRQVESIEAKRKALASQRAFIDSIRVGWSERISKELSAGKPTAAELGEAVRFVGDNVGKVEQQLYDAEAAKKPLNEKIAALRKELEQNLANRHREVKSAQVAIEAQQDLKFDLDLSYLVSQATWEPLYDVRLGADGKEAELVYRAQVAQKTGENWPGVKLSLSTAAPEVGGGAPELSPWHISFYEPPRPMAYAGRAMKEMAAPAPAPMAAGAYPLEAREDRGEEAQPLTSDVAQGQTSVLFQVLQPVDVPSDGTRAGSVIASEKVPVSAEYLTVPKLSPRVYLKSKVRNNTPYPLLAGEVNIFNDATFVGKSRIKTVSSGEEFDLYFGSDDQVKVKREAARVAKKAGLISGNNVTYHVVIELVNFKKRGVALTLLDQQPLPSNAEIKVKLEEADPRPSGTKEDGTLEWKLNLAPGEKKKVSYDIVIEYPKGRELAGME</sequence>
<keyword evidence="1" id="KW-0175">Coiled coil</keyword>
<dbReference type="Gene3D" id="6.10.140.920">
    <property type="match status" value="1"/>
</dbReference>
<feature type="signal peptide" evidence="2">
    <location>
        <begin position="1"/>
        <end position="22"/>
    </location>
</feature>